<dbReference type="PANTHER" id="PTHR47737:SF1">
    <property type="entry name" value="GLYCINE BETAINE_PROLINE BETAINE TRANSPORT SYSTEM PERMEASE PROTEIN PROW"/>
    <property type="match status" value="1"/>
</dbReference>
<dbReference type="Pfam" id="PF00528">
    <property type="entry name" value="BPD_transp_1"/>
    <property type="match status" value="1"/>
</dbReference>
<dbReference type="PANTHER" id="PTHR47737">
    <property type="entry name" value="GLYCINE BETAINE/PROLINE BETAINE TRANSPORT SYSTEM PERMEASE PROTEIN PROW"/>
    <property type="match status" value="1"/>
</dbReference>
<feature type="transmembrane region" description="Helical" evidence="7">
    <location>
        <begin position="50"/>
        <end position="67"/>
    </location>
</feature>
<feature type="transmembrane region" description="Helical" evidence="7">
    <location>
        <begin position="97"/>
        <end position="119"/>
    </location>
</feature>
<dbReference type="GO" id="GO:0015871">
    <property type="term" value="P:choline transport"/>
    <property type="evidence" value="ECO:0007669"/>
    <property type="project" value="TreeGrafter"/>
</dbReference>
<comment type="similarity">
    <text evidence="7">Belongs to the binding-protein-dependent transport system permease family.</text>
</comment>
<dbReference type="GO" id="GO:0043190">
    <property type="term" value="C:ATP-binding cassette (ABC) transporter complex"/>
    <property type="evidence" value="ECO:0007669"/>
    <property type="project" value="TreeGrafter"/>
</dbReference>
<feature type="domain" description="ABC transmembrane type-1" evidence="8">
    <location>
        <begin position="93"/>
        <end position="272"/>
    </location>
</feature>
<dbReference type="CDD" id="cd06261">
    <property type="entry name" value="TM_PBP2"/>
    <property type="match status" value="1"/>
</dbReference>
<keyword evidence="2 7" id="KW-0813">Transport</keyword>
<feature type="transmembrane region" description="Helical" evidence="7">
    <location>
        <begin position="74"/>
        <end position="91"/>
    </location>
</feature>
<dbReference type="GO" id="GO:0005275">
    <property type="term" value="F:amine transmembrane transporter activity"/>
    <property type="evidence" value="ECO:0007669"/>
    <property type="project" value="TreeGrafter"/>
</dbReference>
<organism evidence="9 10">
    <name type="scientific">Marinomonas alcarazii</name>
    <dbReference type="NCBI Taxonomy" id="491949"/>
    <lineage>
        <taxon>Bacteria</taxon>
        <taxon>Pseudomonadati</taxon>
        <taxon>Pseudomonadota</taxon>
        <taxon>Gammaproteobacteria</taxon>
        <taxon>Oceanospirillales</taxon>
        <taxon>Oceanospirillaceae</taxon>
        <taxon>Marinomonas</taxon>
    </lineage>
</organism>
<keyword evidence="10" id="KW-1185">Reference proteome</keyword>
<evidence type="ECO:0000259" key="8">
    <source>
        <dbReference type="PROSITE" id="PS50928"/>
    </source>
</evidence>
<gene>
    <name evidence="9" type="ORF">DFP75_104140</name>
</gene>
<evidence type="ECO:0000256" key="4">
    <source>
        <dbReference type="ARBA" id="ARBA00022692"/>
    </source>
</evidence>
<dbReference type="GO" id="GO:0015226">
    <property type="term" value="F:carnitine transmembrane transporter activity"/>
    <property type="evidence" value="ECO:0007669"/>
    <property type="project" value="TreeGrafter"/>
</dbReference>
<dbReference type="AlphaFoldDB" id="A0A318V1J1"/>
<dbReference type="Gene3D" id="1.10.3720.10">
    <property type="entry name" value="MetI-like"/>
    <property type="match status" value="1"/>
</dbReference>
<sequence>MNWLTDNKIPLGAWMENFVDWLVSAASVFFDLVSLTLETMIVSMVDAIDYLHPLAVIAIILVGVWFLHRSISLIIFVALSLLLIINMGYWIETIQTLVLVISATAMSVLVGVPIGIAAAHRPWLYTILRPILDLMQTIPTFVYLIPTLILFGLGYVPGLISTIIFAIAAPIRLTYLGVSKVPNELIEAGLAFGCTKSKLLYKVELPAAMPSIMAGVTQCIMLSLSMVVVAALVGADGLGKPVVRALNTVNISQGFEAGVAIVLVAIMLDRICKSPSSKNEG</sequence>
<dbReference type="SUPFAM" id="SSF161098">
    <property type="entry name" value="MetI-like"/>
    <property type="match status" value="1"/>
</dbReference>
<feature type="transmembrane region" description="Helical" evidence="7">
    <location>
        <begin position="212"/>
        <end position="233"/>
    </location>
</feature>
<evidence type="ECO:0000256" key="1">
    <source>
        <dbReference type="ARBA" id="ARBA00004651"/>
    </source>
</evidence>
<evidence type="ECO:0000313" key="10">
    <source>
        <dbReference type="Proteomes" id="UP000247551"/>
    </source>
</evidence>
<feature type="transmembrane region" description="Helical" evidence="7">
    <location>
        <begin position="245"/>
        <end position="268"/>
    </location>
</feature>
<keyword evidence="5 7" id="KW-1133">Transmembrane helix</keyword>
<comment type="caution">
    <text evidence="9">The sequence shown here is derived from an EMBL/GenBank/DDBJ whole genome shotgun (WGS) entry which is preliminary data.</text>
</comment>
<name>A0A318V1J1_9GAMM</name>
<proteinExistence type="inferred from homology"/>
<dbReference type="Proteomes" id="UP000247551">
    <property type="component" value="Unassembled WGS sequence"/>
</dbReference>
<dbReference type="InterPro" id="IPR017784">
    <property type="entry name" value="ABC_transptr_choline_permease"/>
</dbReference>
<reference evidence="9 10" key="1">
    <citation type="submission" date="2018-06" db="EMBL/GenBank/DDBJ databases">
        <title>Genomic Encyclopedia of Type Strains, Phase III (KMG-III): the genomes of soil and plant-associated and newly described type strains.</title>
        <authorList>
            <person name="Whitman W."/>
        </authorList>
    </citation>
    <scope>NUCLEOTIDE SEQUENCE [LARGE SCALE GENOMIC DNA]</scope>
    <source>
        <strain evidence="9 10">CECT 7730</strain>
    </source>
</reference>
<evidence type="ECO:0000313" key="9">
    <source>
        <dbReference type="EMBL" id="PYF81680.1"/>
    </source>
</evidence>
<protein>
    <submittedName>
        <fullName evidence="9">Glycine betaine/proline transport system permease protein</fullName>
    </submittedName>
</protein>
<accession>A0A318V1J1</accession>
<dbReference type="PROSITE" id="PS50928">
    <property type="entry name" value="ABC_TM1"/>
    <property type="match status" value="1"/>
</dbReference>
<evidence type="ECO:0000256" key="3">
    <source>
        <dbReference type="ARBA" id="ARBA00022475"/>
    </source>
</evidence>
<evidence type="ECO:0000256" key="6">
    <source>
        <dbReference type="ARBA" id="ARBA00023136"/>
    </source>
</evidence>
<comment type="subcellular location">
    <subcellularLocation>
        <location evidence="1 7">Cell membrane</location>
        <topology evidence="1 7">Multi-pass membrane protein</topology>
    </subcellularLocation>
</comment>
<dbReference type="NCBIfam" id="TIGR03416">
    <property type="entry name" value="ABC_choXWV_perm"/>
    <property type="match status" value="1"/>
</dbReference>
<dbReference type="GO" id="GO:0031460">
    <property type="term" value="P:glycine betaine transport"/>
    <property type="evidence" value="ECO:0007669"/>
    <property type="project" value="UniProtKB-ARBA"/>
</dbReference>
<feature type="transmembrane region" description="Helical" evidence="7">
    <location>
        <begin position="21"/>
        <end position="44"/>
    </location>
</feature>
<keyword evidence="4 7" id="KW-0812">Transmembrane</keyword>
<keyword evidence="3" id="KW-1003">Cell membrane</keyword>
<dbReference type="InterPro" id="IPR000515">
    <property type="entry name" value="MetI-like"/>
</dbReference>
<evidence type="ECO:0000256" key="7">
    <source>
        <dbReference type="RuleBase" id="RU363032"/>
    </source>
</evidence>
<evidence type="ECO:0000256" key="5">
    <source>
        <dbReference type="ARBA" id="ARBA00022989"/>
    </source>
</evidence>
<evidence type="ECO:0000256" key="2">
    <source>
        <dbReference type="ARBA" id="ARBA00022448"/>
    </source>
</evidence>
<dbReference type="FunFam" id="1.10.3720.10:FF:000001">
    <property type="entry name" value="Glycine betaine ABC transporter, permease"/>
    <property type="match status" value="1"/>
</dbReference>
<keyword evidence="6 7" id="KW-0472">Membrane</keyword>
<dbReference type="EMBL" id="QKLW01000004">
    <property type="protein sequence ID" value="PYF81680.1"/>
    <property type="molecule type" value="Genomic_DNA"/>
</dbReference>
<dbReference type="RefSeq" id="WP_110575387.1">
    <property type="nucleotide sequence ID" value="NZ_QKLW01000004.1"/>
</dbReference>
<dbReference type="InterPro" id="IPR035906">
    <property type="entry name" value="MetI-like_sf"/>
</dbReference>